<dbReference type="Pfam" id="PF05117">
    <property type="entry name" value="DUF695"/>
    <property type="match status" value="1"/>
</dbReference>
<protein>
    <recommendedName>
        <fullName evidence="1">DUF695 domain-containing protein</fullName>
    </recommendedName>
</protein>
<comment type="caution">
    <text evidence="2">The sequence shown here is derived from an EMBL/GenBank/DDBJ whole genome shotgun (WGS) entry which is preliminary data.</text>
</comment>
<dbReference type="RefSeq" id="WP_338238141.1">
    <property type="nucleotide sequence ID" value="NZ_BQKE01000002.1"/>
</dbReference>
<keyword evidence="3" id="KW-1185">Reference proteome</keyword>
<dbReference type="AlphaFoldDB" id="A0AAN4W103"/>
<evidence type="ECO:0000313" key="3">
    <source>
        <dbReference type="Proteomes" id="UP001310022"/>
    </source>
</evidence>
<dbReference type="InterPro" id="IPR016097">
    <property type="entry name" value="DUF695"/>
</dbReference>
<evidence type="ECO:0000313" key="2">
    <source>
        <dbReference type="EMBL" id="GJM62914.1"/>
    </source>
</evidence>
<dbReference type="EMBL" id="BQKE01000002">
    <property type="protein sequence ID" value="GJM62914.1"/>
    <property type="molecule type" value="Genomic_DNA"/>
</dbReference>
<organism evidence="2 3">
    <name type="scientific">Persicobacter diffluens</name>
    <dbReference type="NCBI Taxonomy" id="981"/>
    <lineage>
        <taxon>Bacteria</taxon>
        <taxon>Pseudomonadati</taxon>
        <taxon>Bacteroidota</taxon>
        <taxon>Cytophagia</taxon>
        <taxon>Cytophagales</taxon>
        <taxon>Persicobacteraceae</taxon>
        <taxon>Persicobacter</taxon>
    </lineage>
</organism>
<gene>
    <name evidence="2" type="ORF">PEDI_34660</name>
</gene>
<reference evidence="2 3" key="1">
    <citation type="submission" date="2021-12" db="EMBL/GenBank/DDBJ databases">
        <title>Genome sequencing of bacteria with rrn-lacking chromosome and rrn-plasmid.</title>
        <authorList>
            <person name="Anda M."/>
            <person name="Iwasaki W."/>
        </authorList>
    </citation>
    <scope>NUCLEOTIDE SEQUENCE [LARGE SCALE GENOMIC DNA]</scope>
    <source>
        <strain evidence="2 3">NBRC 15940</strain>
    </source>
</reference>
<evidence type="ECO:0000259" key="1">
    <source>
        <dbReference type="Pfam" id="PF05117"/>
    </source>
</evidence>
<accession>A0AAN4W103</accession>
<sequence length="171" mass="20424">MGIFDKLFKKKEENKNSDLSPNEVRVYFPEEVFSTIEFKQDDLPGIGIITSSLKEFKQREVFGYHLSIMIYYDDLIENGMPSEKEREETDPFCEHLEDLLKGDNLGQRNGLFLGRFTWNKTRELIWKIHDPEIADIELKRIIETKEHPRPFDYRMDPDPNWELSKWHLGEK</sequence>
<dbReference type="Proteomes" id="UP001310022">
    <property type="component" value="Unassembled WGS sequence"/>
</dbReference>
<name>A0AAN4W103_9BACT</name>
<proteinExistence type="predicted"/>
<feature type="domain" description="DUF695" evidence="1">
    <location>
        <begin position="51"/>
        <end position="163"/>
    </location>
</feature>